<evidence type="ECO:0000313" key="1">
    <source>
        <dbReference type="EMBL" id="GAA4517866.1"/>
    </source>
</evidence>
<accession>A0ABP8R4R7</accession>
<name>A0ABP8R4R7_9ACTN</name>
<dbReference type="InterPro" id="IPR009959">
    <property type="entry name" value="Cyclase_SnoaL-like"/>
</dbReference>
<dbReference type="PANTHER" id="PTHR38436">
    <property type="entry name" value="POLYKETIDE CYCLASE SNOAL-LIKE DOMAIN"/>
    <property type="match status" value="1"/>
</dbReference>
<protein>
    <submittedName>
        <fullName evidence="1">Ester cyclase</fullName>
    </submittedName>
</protein>
<dbReference type="RefSeq" id="WP_345474889.1">
    <property type="nucleotide sequence ID" value="NZ_BAABHF010000058.1"/>
</dbReference>
<dbReference type="Pfam" id="PF07366">
    <property type="entry name" value="SnoaL"/>
    <property type="match status" value="1"/>
</dbReference>
<proteinExistence type="predicted"/>
<gene>
    <name evidence="1" type="ORF">GCM10023191_091170</name>
</gene>
<dbReference type="PANTHER" id="PTHR38436:SF1">
    <property type="entry name" value="ESTER CYCLASE"/>
    <property type="match status" value="1"/>
</dbReference>
<keyword evidence="2" id="KW-1185">Reference proteome</keyword>
<dbReference type="Gene3D" id="3.10.450.50">
    <property type="match status" value="1"/>
</dbReference>
<dbReference type="InterPro" id="IPR032710">
    <property type="entry name" value="NTF2-like_dom_sf"/>
</dbReference>
<organism evidence="1 2">
    <name type="scientific">Actinoallomurus oryzae</name>
    <dbReference type="NCBI Taxonomy" id="502180"/>
    <lineage>
        <taxon>Bacteria</taxon>
        <taxon>Bacillati</taxon>
        <taxon>Actinomycetota</taxon>
        <taxon>Actinomycetes</taxon>
        <taxon>Streptosporangiales</taxon>
        <taxon>Thermomonosporaceae</taxon>
        <taxon>Actinoallomurus</taxon>
    </lineage>
</organism>
<dbReference type="SUPFAM" id="SSF54427">
    <property type="entry name" value="NTF2-like"/>
    <property type="match status" value="1"/>
</dbReference>
<dbReference type="Proteomes" id="UP001500503">
    <property type="component" value="Unassembled WGS sequence"/>
</dbReference>
<reference evidence="2" key="1">
    <citation type="journal article" date="2019" name="Int. J. Syst. Evol. Microbiol.">
        <title>The Global Catalogue of Microorganisms (GCM) 10K type strain sequencing project: providing services to taxonomists for standard genome sequencing and annotation.</title>
        <authorList>
            <consortium name="The Broad Institute Genomics Platform"/>
            <consortium name="The Broad Institute Genome Sequencing Center for Infectious Disease"/>
            <person name="Wu L."/>
            <person name="Ma J."/>
        </authorList>
    </citation>
    <scope>NUCLEOTIDE SEQUENCE [LARGE SCALE GENOMIC DNA]</scope>
    <source>
        <strain evidence="2">JCM 17933</strain>
    </source>
</reference>
<evidence type="ECO:0000313" key="2">
    <source>
        <dbReference type="Proteomes" id="UP001500503"/>
    </source>
</evidence>
<dbReference type="EMBL" id="BAABHF010000058">
    <property type="protein sequence ID" value="GAA4517866.1"/>
    <property type="molecule type" value="Genomic_DNA"/>
</dbReference>
<comment type="caution">
    <text evidence="1">The sequence shown here is derived from an EMBL/GenBank/DDBJ whole genome shotgun (WGS) entry which is preliminary data.</text>
</comment>
<sequence>MDNKAVVRGFFAAVSERRADDLPAFMASGVIDHNKMIHGEPDEPGAAFEGIRMQLAAFDPLRLRVEELVAEGDRVVARLTMSGTHTGTHVRMPEPTGRSFENEAIFLFTLGDGKITEIRGVSDRLGLFLQLGWDWPTID</sequence>